<dbReference type="SUPFAM" id="SSF109885">
    <property type="entry name" value="I/LWEQ domain"/>
    <property type="match status" value="1"/>
</dbReference>
<feature type="domain" description="ENTH" evidence="6">
    <location>
        <begin position="4"/>
        <end position="132"/>
    </location>
</feature>
<dbReference type="InterPro" id="IPR002558">
    <property type="entry name" value="ILWEQ_dom"/>
</dbReference>
<dbReference type="InterPro" id="IPR030224">
    <property type="entry name" value="Sla2_fam"/>
</dbReference>
<comment type="similarity">
    <text evidence="2">Belongs to the SLA2 family.</text>
</comment>
<gene>
    <name evidence="9" type="primary">LOC117567381</name>
</gene>
<dbReference type="PROSITE" id="PS50942">
    <property type="entry name" value="ENTH"/>
    <property type="match status" value="1"/>
</dbReference>
<feature type="domain" description="I/LWEQ" evidence="7">
    <location>
        <begin position="895"/>
        <end position="1137"/>
    </location>
</feature>
<keyword evidence="5" id="KW-0175">Coiled coil</keyword>
<dbReference type="InterPro" id="IPR008942">
    <property type="entry name" value="ENTH_VHS"/>
</dbReference>
<dbReference type="GO" id="GO:0080025">
    <property type="term" value="F:phosphatidylinositol-3,5-bisphosphate binding"/>
    <property type="evidence" value="ECO:0007669"/>
    <property type="project" value="TreeGrafter"/>
</dbReference>
<accession>A0A6P8Y2T1</accession>
<dbReference type="InterPro" id="IPR011417">
    <property type="entry name" value="ANTH_dom"/>
</dbReference>
<feature type="coiled-coil region" evidence="5">
    <location>
        <begin position="541"/>
        <end position="762"/>
    </location>
</feature>
<evidence type="ECO:0000256" key="5">
    <source>
        <dbReference type="SAM" id="Coils"/>
    </source>
</evidence>
<name>A0A6P8Y2T1_DROAB</name>
<dbReference type="FunFam" id="1.25.40.90:FF:000012">
    <property type="entry name" value="Huntingtin interacting protein 1-related"/>
    <property type="match status" value="1"/>
</dbReference>
<dbReference type="Pfam" id="PF07651">
    <property type="entry name" value="ANTH"/>
    <property type="match status" value="1"/>
</dbReference>
<comment type="subcellular location">
    <subcellularLocation>
        <location evidence="1">Cytoplasm</location>
    </subcellularLocation>
</comment>
<dbReference type="SMART" id="SM00273">
    <property type="entry name" value="ENTH"/>
    <property type="match status" value="1"/>
</dbReference>
<keyword evidence="3" id="KW-0963">Cytoplasm</keyword>
<dbReference type="RefSeq" id="XP_034103217.1">
    <property type="nucleotide sequence ID" value="XM_034247326.2"/>
</dbReference>
<dbReference type="InterPro" id="IPR035964">
    <property type="entry name" value="I/LWEQ_dom_sf"/>
</dbReference>
<dbReference type="OrthoDB" id="8178130at2759"/>
<evidence type="ECO:0000256" key="1">
    <source>
        <dbReference type="ARBA" id="ARBA00004496"/>
    </source>
</evidence>
<sequence>MTTNAEKDFFHLNQSVSKALNGLEAPLKSKHARSAIIIIHKSKEARSFWAVITRQPIMESRFTAWKFCHLLHKVLREGPKCAIQQSLKHSNMILEIGKLWGHLHGDIGNCIKAYSKFLVTKLNFHEKNRMYPGTLLITFADIAHVANGDLNFYFQLCVEIFDYLDDIIALQVAVFSSINTYRISSMTQAGQCRLAPLITLIQDSNPLYDMSVRLMFKLHEKLPNDVLSGHRERFAGIFARLKLFYESVRPLQYFHDLITVPQLPEHSPNFKSQVDFGSYVPPVVHVQSEPDPVVEDLVDTNSANNIVEQDQILVQRIEVLESMIDDKEDTIRQLKDKLDGSLNHFNGLEQTYKHNIVELQRSNTALCNDLESSKELVANLRMQKDELELQLTNNPILIQKVFEEEEKQKLSSEKFNKLKVMYTQIRDEHISLLRQHGEFTKSLNKEKQANAELSVQIKDLNNEILKKDESIEADKETTAKLLLEIENQKTHSTNLESVGKEMKAKYEAIIQKKESENLEVHSMVNVLKESETELGTVKLVLIEKEQKLAEAESLLIAKDKEIADNLKTYEEKNSELSTKNKVLEETLQKDSEASRGLLVESETKLKEKENALQEAETSLTRLREEKVTLEKLVREVQVSLSSKEREVIENLKAHEEKYSQLSIKHKELEEIHQKDTKDLRGKLSETESRLQQKENALQLTESSLAKVSEEKVSTEKLLSDVQIKLKQREEDLVNASNKNDSLSNLNQQCQNALQMMRNLTIQTVKEMCSSKLTDVIEQPMEGVLKISSKTETLLSKIMSSAQTPNEGNTEKLHDILYLGYYFIELYDQCDMIYKSTTEIEKGQDILSKVRTMCPDLTELFVVVQKDENSSEIKNVGQKIQNKLSELNELVRGLMSNFENSVDLDKLIQTELKEMDIAIEEAATKIIDLLSKSRETDSKIKLEVNEKILEACTSLMESIKILILKSRVLQQEIVSSQKGNATENEFYKRNSQWSEGLISASKSVAKGANYLVEAANNAINSESGQNFELIVAAQEIAACTVQLVMASKVKANLNSPNLSNLTLASRNVTKATGVVVATVKDGNARTEQQQDLEFAKLTPSQLKTMEMEIQVKVLELEQALQTQRLKLSSFRKEHYQKTEY</sequence>
<dbReference type="Gene3D" id="1.20.1410.10">
    <property type="entry name" value="I/LWEQ domain"/>
    <property type="match status" value="1"/>
</dbReference>
<evidence type="ECO:0000313" key="8">
    <source>
        <dbReference type="Proteomes" id="UP000515160"/>
    </source>
</evidence>
<keyword evidence="4" id="KW-0009">Actin-binding</keyword>
<reference evidence="9" key="1">
    <citation type="submission" date="2025-08" db="UniProtKB">
        <authorList>
            <consortium name="RefSeq"/>
        </authorList>
    </citation>
    <scope>IDENTIFICATION</scope>
    <source>
        <strain evidence="9">15112-1751.03</strain>
        <tissue evidence="9">Whole Adult</tissue>
    </source>
</reference>
<dbReference type="PROSITE" id="PS50945">
    <property type="entry name" value="I_LWEQ"/>
    <property type="match status" value="1"/>
</dbReference>
<evidence type="ECO:0000259" key="6">
    <source>
        <dbReference type="PROSITE" id="PS50942"/>
    </source>
</evidence>
<dbReference type="InterPro" id="IPR013809">
    <property type="entry name" value="ENTH"/>
</dbReference>
<dbReference type="GO" id="GO:0030136">
    <property type="term" value="C:clathrin-coated vesicle"/>
    <property type="evidence" value="ECO:0007669"/>
    <property type="project" value="TreeGrafter"/>
</dbReference>
<dbReference type="PANTHER" id="PTHR10407:SF15">
    <property type="entry name" value="HUNTINGTIN INTERACTING PROTEIN 1"/>
    <property type="match status" value="1"/>
</dbReference>
<dbReference type="FunFam" id="1.20.1410.10:FF:000006">
    <property type="entry name" value="Huntingtin interacting protein"/>
    <property type="match status" value="1"/>
</dbReference>
<dbReference type="Gene3D" id="1.25.40.90">
    <property type="match status" value="1"/>
</dbReference>
<evidence type="ECO:0000256" key="4">
    <source>
        <dbReference type="ARBA" id="ARBA00023203"/>
    </source>
</evidence>
<dbReference type="GO" id="GO:0035615">
    <property type="term" value="F:clathrin adaptor activity"/>
    <property type="evidence" value="ECO:0007669"/>
    <property type="project" value="TreeGrafter"/>
</dbReference>
<dbReference type="Proteomes" id="UP000515160">
    <property type="component" value="Chromosome 3"/>
</dbReference>
<dbReference type="GO" id="GO:0048268">
    <property type="term" value="P:clathrin coat assembly"/>
    <property type="evidence" value="ECO:0007669"/>
    <property type="project" value="TreeGrafter"/>
</dbReference>
<protein>
    <submittedName>
        <fullName evidence="9">Huntingtin-interacting protein 1</fullName>
    </submittedName>
</protein>
<feature type="coiled-coil region" evidence="5">
    <location>
        <begin position="443"/>
        <end position="470"/>
    </location>
</feature>
<dbReference type="GO" id="GO:0030864">
    <property type="term" value="C:cortical actin cytoskeleton"/>
    <property type="evidence" value="ECO:0007669"/>
    <property type="project" value="TreeGrafter"/>
</dbReference>
<dbReference type="GO" id="GO:0051015">
    <property type="term" value="F:actin filament binding"/>
    <property type="evidence" value="ECO:0007669"/>
    <property type="project" value="TreeGrafter"/>
</dbReference>
<dbReference type="CTD" id="3092"/>
<dbReference type="Pfam" id="PF01608">
    <property type="entry name" value="I_LWEQ"/>
    <property type="match status" value="1"/>
</dbReference>
<keyword evidence="8" id="KW-1185">Reference proteome</keyword>
<dbReference type="GO" id="GO:0006897">
    <property type="term" value="P:endocytosis"/>
    <property type="evidence" value="ECO:0007669"/>
    <property type="project" value="InterPro"/>
</dbReference>
<dbReference type="PANTHER" id="PTHR10407">
    <property type="entry name" value="HUNTINGTIN INTERACTING PROTEIN 1"/>
    <property type="match status" value="1"/>
</dbReference>
<dbReference type="GeneID" id="117567381"/>
<evidence type="ECO:0000256" key="2">
    <source>
        <dbReference type="ARBA" id="ARBA00010135"/>
    </source>
</evidence>
<dbReference type="GO" id="GO:0032051">
    <property type="term" value="F:clathrin light chain binding"/>
    <property type="evidence" value="ECO:0007669"/>
    <property type="project" value="TreeGrafter"/>
</dbReference>
<dbReference type="GO" id="GO:0007015">
    <property type="term" value="P:actin filament organization"/>
    <property type="evidence" value="ECO:0007669"/>
    <property type="project" value="TreeGrafter"/>
</dbReference>
<proteinExistence type="inferred from homology"/>
<dbReference type="SUPFAM" id="SSF48464">
    <property type="entry name" value="ENTH/VHS domain"/>
    <property type="match status" value="1"/>
</dbReference>
<evidence type="ECO:0000256" key="3">
    <source>
        <dbReference type="ARBA" id="ARBA00022490"/>
    </source>
</evidence>
<organism evidence="8 9">
    <name type="scientific">Drosophila albomicans</name>
    <name type="common">Fruit fly</name>
    <dbReference type="NCBI Taxonomy" id="7291"/>
    <lineage>
        <taxon>Eukaryota</taxon>
        <taxon>Metazoa</taxon>
        <taxon>Ecdysozoa</taxon>
        <taxon>Arthropoda</taxon>
        <taxon>Hexapoda</taxon>
        <taxon>Insecta</taxon>
        <taxon>Pterygota</taxon>
        <taxon>Neoptera</taxon>
        <taxon>Endopterygota</taxon>
        <taxon>Diptera</taxon>
        <taxon>Brachycera</taxon>
        <taxon>Muscomorpha</taxon>
        <taxon>Ephydroidea</taxon>
        <taxon>Drosophilidae</taxon>
        <taxon>Drosophila</taxon>
    </lineage>
</organism>
<dbReference type="SMART" id="SM00307">
    <property type="entry name" value="ILWEQ"/>
    <property type="match status" value="1"/>
</dbReference>
<dbReference type="GO" id="GO:0043325">
    <property type="term" value="F:phosphatidylinositol-3,4-bisphosphate binding"/>
    <property type="evidence" value="ECO:0007669"/>
    <property type="project" value="TreeGrafter"/>
</dbReference>
<feature type="coiled-coil region" evidence="5">
    <location>
        <begin position="317"/>
        <end position="344"/>
    </location>
</feature>
<evidence type="ECO:0000313" key="9">
    <source>
        <dbReference type="RefSeq" id="XP_034103217.1"/>
    </source>
</evidence>
<dbReference type="AlphaFoldDB" id="A0A6P8Y2T1"/>
<evidence type="ECO:0000259" key="7">
    <source>
        <dbReference type="PROSITE" id="PS50945"/>
    </source>
</evidence>